<dbReference type="RefSeq" id="WP_101953749.1">
    <property type="nucleotide sequence ID" value="NZ_PKHE01000002.1"/>
</dbReference>
<dbReference type="InterPro" id="IPR003661">
    <property type="entry name" value="HisK_dim/P_dom"/>
</dbReference>
<evidence type="ECO:0000259" key="14">
    <source>
        <dbReference type="PROSITE" id="PS50109"/>
    </source>
</evidence>
<accession>A0A2I1K4E1</accession>
<gene>
    <name evidence="15" type="ORF">CYJ57_01230</name>
</gene>
<evidence type="ECO:0000256" key="12">
    <source>
        <dbReference type="ARBA" id="ARBA00023136"/>
    </source>
</evidence>
<dbReference type="EMBL" id="PKHE01000002">
    <property type="protein sequence ID" value="PKY90514.1"/>
    <property type="molecule type" value="Genomic_DNA"/>
</dbReference>
<feature type="transmembrane region" description="Helical" evidence="13">
    <location>
        <begin position="146"/>
        <end position="169"/>
    </location>
</feature>
<keyword evidence="13" id="KW-1133">Transmembrane helix</keyword>
<dbReference type="SMART" id="SM00388">
    <property type="entry name" value="HisKA"/>
    <property type="match status" value="1"/>
</dbReference>
<dbReference type="PROSITE" id="PS50109">
    <property type="entry name" value="HIS_KIN"/>
    <property type="match status" value="1"/>
</dbReference>
<evidence type="ECO:0000256" key="9">
    <source>
        <dbReference type="ARBA" id="ARBA00022777"/>
    </source>
</evidence>
<proteinExistence type="predicted"/>
<sequence length="569" mass="65504">MSQSVTFPVRRKIRLVYGMLLLLIILIALGFNDQSYRWMNHYFFEQTKNEGERIEQLNLPMEQALESDLAKELPVYKRIQRGVQLLNGTTYGEIPSERYQDQDEAIKRDRDGVLIRVPFNLPQAQGYYYQFYPNYVLKNQFQKEYWLRYGMIGLIGLGLVLLFMVYRYLIVQWIQSLVVRLQNTMEEDGDYQYQPVGYPAMDRLDQSIHQLVHRKHEEVSELHSKLNQLQLLINHLNLGVIQLDPSGKVVLMNPFAARLLAIDTPLLHQHYQVLIKSRTLVEMIQQTKQHEVTLHREIELYVPTFKQIDVTILPDRLKKGDRPMMLVLLYDITAVRQLETVQSEFVTNASHELRTPITAIKGFTETLLSGALQDEAAAYQFVEIIDREANRLELIANDILSLAQAERGEELAQETFDLAESISMIVGNFQPIAEAKAIQIASKVDSSITITSHRPWVEQILINLIDNAIKYSEENGQVAVNCRREAETVVISIKDTGYGIAPEEQERIFERFYRVDKARSRHSGGTGLGLSIVRHMVTSLSGEIWVDSQLGKGATFFVRLPINDRSTHI</sequence>
<dbReference type="AlphaFoldDB" id="A0A2I1K4E1"/>
<comment type="subcellular location">
    <subcellularLocation>
        <location evidence="2">Cell membrane</location>
    </subcellularLocation>
    <subcellularLocation>
        <location evidence="3">Membrane raft</location>
        <topology evidence="3">Multi-pass membrane protein</topology>
    </subcellularLocation>
</comment>
<evidence type="ECO:0000256" key="13">
    <source>
        <dbReference type="SAM" id="Phobius"/>
    </source>
</evidence>
<dbReference type="PANTHER" id="PTHR45453:SF1">
    <property type="entry name" value="PHOSPHATE REGULON SENSOR PROTEIN PHOR"/>
    <property type="match status" value="1"/>
</dbReference>
<dbReference type="SUPFAM" id="SSF47384">
    <property type="entry name" value="Homodimeric domain of signal transducing histidine kinase"/>
    <property type="match status" value="1"/>
</dbReference>
<comment type="caution">
    <text evidence="15">The sequence shown here is derived from an EMBL/GenBank/DDBJ whole genome shotgun (WGS) entry which is preliminary data.</text>
</comment>
<dbReference type="EC" id="2.7.13.3" evidence="4"/>
<protein>
    <recommendedName>
        <fullName evidence="4">histidine kinase</fullName>
        <ecNumber evidence="4">2.7.13.3</ecNumber>
    </recommendedName>
</protein>
<dbReference type="InterPro" id="IPR005467">
    <property type="entry name" value="His_kinase_dom"/>
</dbReference>
<dbReference type="GO" id="GO:0005886">
    <property type="term" value="C:plasma membrane"/>
    <property type="evidence" value="ECO:0007669"/>
    <property type="project" value="UniProtKB-SubCell"/>
</dbReference>
<dbReference type="GO" id="GO:0004721">
    <property type="term" value="F:phosphoprotein phosphatase activity"/>
    <property type="evidence" value="ECO:0007669"/>
    <property type="project" value="TreeGrafter"/>
</dbReference>
<dbReference type="SUPFAM" id="SSF55785">
    <property type="entry name" value="PYP-like sensor domain (PAS domain)"/>
    <property type="match status" value="1"/>
</dbReference>
<dbReference type="SUPFAM" id="SSF55874">
    <property type="entry name" value="ATPase domain of HSP90 chaperone/DNA topoisomerase II/histidine kinase"/>
    <property type="match status" value="1"/>
</dbReference>
<dbReference type="InterPro" id="IPR004358">
    <property type="entry name" value="Sig_transdc_His_kin-like_C"/>
</dbReference>
<evidence type="ECO:0000256" key="2">
    <source>
        <dbReference type="ARBA" id="ARBA00004236"/>
    </source>
</evidence>
<dbReference type="InterPro" id="IPR036890">
    <property type="entry name" value="HATPase_C_sf"/>
</dbReference>
<evidence type="ECO:0000256" key="7">
    <source>
        <dbReference type="ARBA" id="ARBA00022679"/>
    </source>
</evidence>
<dbReference type="InterPro" id="IPR003594">
    <property type="entry name" value="HATPase_dom"/>
</dbReference>
<evidence type="ECO:0000256" key="6">
    <source>
        <dbReference type="ARBA" id="ARBA00022553"/>
    </source>
</evidence>
<dbReference type="Gene3D" id="1.10.287.130">
    <property type="match status" value="1"/>
</dbReference>
<comment type="catalytic activity">
    <reaction evidence="1">
        <text>ATP + protein L-histidine = ADP + protein N-phospho-L-histidine.</text>
        <dbReference type="EC" id="2.7.13.3"/>
    </reaction>
</comment>
<keyword evidence="5" id="KW-1003">Cell membrane</keyword>
<evidence type="ECO:0000256" key="11">
    <source>
        <dbReference type="ARBA" id="ARBA00023012"/>
    </source>
</evidence>
<keyword evidence="8" id="KW-0547">Nucleotide-binding</keyword>
<keyword evidence="9" id="KW-0418">Kinase</keyword>
<evidence type="ECO:0000256" key="8">
    <source>
        <dbReference type="ARBA" id="ARBA00022741"/>
    </source>
</evidence>
<dbReference type="PANTHER" id="PTHR45453">
    <property type="entry name" value="PHOSPHATE REGULON SENSOR PROTEIN PHOR"/>
    <property type="match status" value="1"/>
</dbReference>
<dbReference type="InterPro" id="IPR035965">
    <property type="entry name" value="PAS-like_dom_sf"/>
</dbReference>
<dbReference type="GO" id="GO:0045121">
    <property type="term" value="C:membrane raft"/>
    <property type="evidence" value="ECO:0007669"/>
    <property type="project" value="UniProtKB-SubCell"/>
</dbReference>
<dbReference type="InterPro" id="IPR050351">
    <property type="entry name" value="BphY/WalK/GraS-like"/>
</dbReference>
<keyword evidence="12 13" id="KW-0472">Membrane</keyword>
<dbReference type="CDD" id="cd00082">
    <property type="entry name" value="HisKA"/>
    <property type="match status" value="1"/>
</dbReference>
<dbReference type="GO" id="GO:0016036">
    <property type="term" value="P:cellular response to phosphate starvation"/>
    <property type="evidence" value="ECO:0007669"/>
    <property type="project" value="TreeGrafter"/>
</dbReference>
<keyword evidence="10" id="KW-0067">ATP-binding</keyword>
<dbReference type="PRINTS" id="PR00344">
    <property type="entry name" value="BCTRLSENSOR"/>
</dbReference>
<evidence type="ECO:0000256" key="3">
    <source>
        <dbReference type="ARBA" id="ARBA00004314"/>
    </source>
</evidence>
<evidence type="ECO:0000256" key="1">
    <source>
        <dbReference type="ARBA" id="ARBA00000085"/>
    </source>
</evidence>
<dbReference type="Proteomes" id="UP000234384">
    <property type="component" value="Unassembled WGS sequence"/>
</dbReference>
<dbReference type="SMART" id="SM00387">
    <property type="entry name" value="HATPase_c"/>
    <property type="match status" value="1"/>
</dbReference>
<feature type="transmembrane region" description="Helical" evidence="13">
    <location>
        <begin position="15"/>
        <end position="32"/>
    </location>
</feature>
<organism evidence="15 16">
    <name type="scientific">Falseniella ignava</name>
    <dbReference type="NCBI Taxonomy" id="137730"/>
    <lineage>
        <taxon>Bacteria</taxon>
        <taxon>Bacillati</taxon>
        <taxon>Bacillota</taxon>
        <taxon>Bacilli</taxon>
        <taxon>Lactobacillales</taxon>
        <taxon>Aerococcaceae</taxon>
        <taxon>Falseniella</taxon>
    </lineage>
</organism>
<evidence type="ECO:0000256" key="4">
    <source>
        <dbReference type="ARBA" id="ARBA00012438"/>
    </source>
</evidence>
<reference evidence="15 16" key="1">
    <citation type="submission" date="2017-12" db="EMBL/GenBank/DDBJ databases">
        <title>Phylogenetic diversity of female urinary microbiome.</title>
        <authorList>
            <person name="Thomas-White K."/>
            <person name="Wolfe A.J."/>
        </authorList>
    </citation>
    <scope>NUCLEOTIDE SEQUENCE [LARGE SCALE GENOMIC DNA]</scope>
    <source>
        <strain evidence="15 16">UMB0898</strain>
    </source>
</reference>
<name>A0A2I1K4E1_9LACT</name>
<keyword evidence="7" id="KW-0808">Transferase</keyword>
<evidence type="ECO:0000256" key="10">
    <source>
        <dbReference type="ARBA" id="ARBA00022840"/>
    </source>
</evidence>
<keyword evidence="11" id="KW-0902">Two-component regulatory system</keyword>
<keyword evidence="13" id="KW-0812">Transmembrane</keyword>
<dbReference type="Pfam" id="PF02518">
    <property type="entry name" value="HATPase_c"/>
    <property type="match status" value="1"/>
</dbReference>
<keyword evidence="6" id="KW-0597">Phosphoprotein</keyword>
<dbReference type="GO" id="GO:0000155">
    <property type="term" value="F:phosphorelay sensor kinase activity"/>
    <property type="evidence" value="ECO:0007669"/>
    <property type="project" value="InterPro"/>
</dbReference>
<dbReference type="Gene3D" id="3.30.450.20">
    <property type="entry name" value="PAS domain"/>
    <property type="match status" value="1"/>
</dbReference>
<dbReference type="Pfam" id="PF00512">
    <property type="entry name" value="HisKA"/>
    <property type="match status" value="1"/>
</dbReference>
<dbReference type="FunFam" id="1.10.287.130:FF:000001">
    <property type="entry name" value="Two-component sensor histidine kinase"/>
    <property type="match status" value="1"/>
</dbReference>
<dbReference type="CDD" id="cd00075">
    <property type="entry name" value="HATPase"/>
    <property type="match status" value="1"/>
</dbReference>
<dbReference type="OrthoDB" id="9813151at2"/>
<dbReference type="FunFam" id="3.30.565.10:FF:000023">
    <property type="entry name" value="PAS domain-containing sensor histidine kinase"/>
    <property type="match status" value="1"/>
</dbReference>
<dbReference type="Gene3D" id="3.30.565.10">
    <property type="entry name" value="Histidine kinase-like ATPase, C-terminal domain"/>
    <property type="match status" value="1"/>
</dbReference>
<evidence type="ECO:0000313" key="15">
    <source>
        <dbReference type="EMBL" id="PKY90514.1"/>
    </source>
</evidence>
<feature type="domain" description="Histidine kinase" evidence="14">
    <location>
        <begin position="348"/>
        <end position="564"/>
    </location>
</feature>
<dbReference type="InterPro" id="IPR036097">
    <property type="entry name" value="HisK_dim/P_sf"/>
</dbReference>
<evidence type="ECO:0000256" key="5">
    <source>
        <dbReference type="ARBA" id="ARBA00022475"/>
    </source>
</evidence>
<evidence type="ECO:0000313" key="16">
    <source>
        <dbReference type="Proteomes" id="UP000234384"/>
    </source>
</evidence>
<dbReference type="GO" id="GO:0005524">
    <property type="term" value="F:ATP binding"/>
    <property type="evidence" value="ECO:0007669"/>
    <property type="project" value="UniProtKB-KW"/>
</dbReference>